<feature type="region of interest" description="Disordered" evidence="1">
    <location>
        <begin position="61"/>
        <end position="88"/>
    </location>
</feature>
<reference evidence="2 3" key="1">
    <citation type="journal article" date="2015" name="Genome Announc.">
        <title>Expanding the biotechnology potential of lactobacilli through comparative genomics of 213 strains and associated genera.</title>
        <authorList>
            <person name="Sun Z."/>
            <person name="Harris H.M."/>
            <person name="McCann A."/>
            <person name="Guo C."/>
            <person name="Argimon S."/>
            <person name="Zhang W."/>
            <person name="Yang X."/>
            <person name="Jeffery I.B."/>
            <person name="Cooney J.C."/>
            <person name="Kagawa T.F."/>
            <person name="Liu W."/>
            <person name="Song Y."/>
            <person name="Salvetti E."/>
            <person name="Wrobel A."/>
            <person name="Rasinkangas P."/>
            <person name="Parkhill J."/>
            <person name="Rea M.C."/>
            <person name="O'Sullivan O."/>
            <person name="Ritari J."/>
            <person name="Douillard F.P."/>
            <person name="Paul Ross R."/>
            <person name="Yang R."/>
            <person name="Briner A.E."/>
            <person name="Felis G.E."/>
            <person name="de Vos W.M."/>
            <person name="Barrangou R."/>
            <person name="Klaenhammer T.R."/>
            <person name="Caufield P.W."/>
            <person name="Cui Y."/>
            <person name="Zhang H."/>
            <person name="O'Toole P.W."/>
        </authorList>
    </citation>
    <scope>NUCLEOTIDE SEQUENCE [LARGE SCALE GENOMIC DNA]</scope>
    <source>
        <strain evidence="2 3">DSM 20178</strain>
    </source>
</reference>
<dbReference type="EMBL" id="AZCT01000027">
    <property type="protein sequence ID" value="KRK09901.1"/>
    <property type="molecule type" value="Genomic_DNA"/>
</dbReference>
<evidence type="ECO:0008006" key="4">
    <source>
        <dbReference type="Google" id="ProtNLM"/>
    </source>
</evidence>
<feature type="compositionally biased region" description="Low complexity" evidence="1">
    <location>
        <begin position="75"/>
        <end position="84"/>
    </location>
</feature>
<dbReference type="PATRIC" id="fig|1423816.3.peg.2051"/>
<protein>
    <recommendedName>
        <fullName evidence="4">Extracellular protein</fullName>
    </recommendedName>
</protein>
<feature type="compositionally biased region" description="Polar residues" evidence="1">
    <location>
        <begin position="61"/>
        <end position="72"/>
    </location>
</feature>
<comment type="caution">
    <text evidence="2">The sequence shown here is derived from an EMBL/GenBank/DDBJ whole genome shotgun (WGS) entry which is preliminary data.</text>
</comment>
<organism evidence="2 3">
    <name type="scientific">Lacticaseibacillus zeae DSM 20178 = KCTC 3804</name>
    <dbReference type="NCBI Taxonomy" id="1423816"/>
    <lineage>
        <taxon>Bacteria</taxon>
        <taxon>Bacillati</taxon>
        <taxon>Bacillota</taxon>
        <taxon>Bacilli</taxon>
        <taxon>Lactobacillales</taxon>
        <taxon>Lactobacillaceae</taxon>
        <taxon>Lacticaseibacillus</taxon>
    </lineage>
</organism>
<dbReference type="RefSeq" id="WP_010493208.1">
    <property type="nucleotide sequence ID" value="NZ_AZCT01000027.1"/>
</dbReference>
<gene>
    <name evidence="2" type="ORF">FD51_GL001972</name>
</gene>
<sequence>MNRKTMLVSVMMILALGAGVYGWTSANTANKNISQQKQELRTMASKNGSLETQLEALKLSNQADRASNQADNASKKSTTTSSQSDNLTDTTQKITAMMNGLLQGMYSPKTATTMGQYEAMKPYLTGEAIQTFMSDRDTPISANGFQESTINDLRIFVTPQGDDYLLMARYELGNNKTNTNKKTTMVFQGTVRKVSNDYKLAAFDSNRALSGVTP</sequence>
<proteinExistence type="predicted"/>
<evidence type="ECO:0000313" key="2">
    <source>
        <dbReference type="EMBL" id="KRK09901.1"/>
    </source>
</evidence>
<dbReference type="Proteomes" id="UP000051984">
    <property type="component" value="Unassembled WGS sequence"/>
</dbReference>
<evidence type="ECO:0000313" key="3">
    <source>
        <dbReference type="Proteomes" id="UP000051984"/>
    </source>
</evidence>
<name>A0A0R1EKC0_LACZE</name>
<evidence type="ECO:0000256" key="1">
    <source>
        <dbReference type="SAM" id="MobiDB-lite"/>
    </source>
</evidence>
<accession>A0A0R1EKC0</accession>
<dbReference type="AlphaFoldDB" id="A0A0R1EKC0"/>